<evidence type="ECO:0000256" key="2">
    <source>
        <dbReference type="ARBA" id="ARBA00022512"/>
    </source>
</evidence>
<name>A0A1M5U9D4_9BACI</name>
<keyword evidence="4 9" id="KW-0645">Protease</keyword>
<evidence type="ECO:0000313" key="13">
    <source>
        <dbReference type="EMBL" id="SHH59604.1"/>
    </source>
</evidence>
<dbReference type="InterPro" id="IPR000209">
    <property type="entry name" value="Peptidase_S8/S53_dom"/>
</dbReference>
<evidence type="ECO:0000256" key="4">
    <source>
        <dbReference type="ARBA" id="ARBA00022670"/>
    </source>
</evidence>
<comment type="similarity">
    <text evidence="1 9 10">Belongs to the peptidase S8 family.</text>
</comment>
<evidence type="ECO:0000256" key="7">
    <source>
        <dbReference type="ARBA" id="ARBA00022825"/>
    </source>
</evidence>
<proteinExistence type="inferred from homology"/>
<dbReference type="GO" id="GO:0004252">
    <property type="term" value="F:serine-type endopeptidase activity"/>
    <property type="evidence" value="ECO:0007669"/>
    <property type="project" value="UniProtKB-UniRule"/>
</dbReference>
<dbReference type="PROSITE" id="PS00137">
    <property type="entry name" value="SUBTILASE_HIS"/>
    <property type="match status" value="1"/>
</dbReference>
<feature type="domain" description="PA" evidence="12">
    <location>
        <begin position="335"/>
        <end position="403"/>
    </location>
</feature>
<keyword evidence="6 9" id="KW-0378">Hydrolase</keyword>
<dbReference type="RefSeq" id="WP_280157452.1">
    <property type="nucleotide sequence ID" value="NZ_FQXD01000009.1"/>
</dbReference>
<dbReference type="PANTHER" id="PTHR43806:SF65">
    <property type="entry name" value="SERINE PROTEASE APRX"/>
    <property type="match status" value="1"/>
</dbReference>
<evidence type="ECO:0000256" key="9">
    <source>
        <dbReference type="PROSITE-ProRule" id="PRU01240"/>
    </source>
</evidence>
<feature type="active site" description="Charge relay system" evidence="8 9">
    <location>
        <position position="466"/>
    </location>
</feature>
<reference evidence="14" key="1">
    <citation type="submission" date="2016-11" db="EMBL/GenBank/DDBJ databases">
        <authorList>
            <person name="Varghese N."/>
            <person name="Submissions S."/>
        </authorList>
    </citation>
    <scope>NUCLEOTIDE SEQUENCE [LARGE SCALE GENOMIC DNA]</scope>
    <source>
        <strain evidence="14">CGMCC 1.6496</strain>
    </source>
</reference>
<dbReference type="InterPro" id="IPR046450">
    <property type="entry name" value="PA_dom_sf"/>
</dbReference>
<dbReference type="GO" id="GO:0006508">
    <property type="term" value="P:proteolysis"/>
    <property type="evidence" value="ECO:0007669"/>
    <property type="project" value="UniProtKB-KW"/>
</dbReference>
<evidence type="ECO:0000256" key="5">
    <source>
        <dbReference type="ARBA" id="ARBA00022729"/>
    </source>
</evidence>
<accession>A0A1M5U9D4</accession>
<evidence type="ECO:0000313" key="14">
    <source>
        <dbReference type="Proteomes" id="UP000184079"/>
    </source>
</evidence>
<dbReference type="CDD" id="cd02133">
    <property type="entry name" value="PA_C5a_like"/>
    <property type="match status" value="1"/>
</dbReference>
<dbReference type="SUPFAM" id="SSF52025">
    <property type="entry name" value="PA domain"/>
    <property type="match status" value="1"/>
</dbReference>
<dbReference type="InterPro" id="IPR036852">
    <property type="entry name" value="Peptidase_S8/S53_dom_sf"/>
</dbReference>
<dbReference type="InterPro" id="IPR003137">
    <property type="entry name" value="PA_domain"/>
</dbReference>
<dbReference type="PROSITE" id="PS00138">
    <property type="entry name" value="SUBTILASE_SER"/>
    <property type="match status" value="1"/>
</dbReference>
<dbReference type="Gene3D" id="3.40.50.200">
    <property type="entry name" value="Peptidase S8/S53 domain"/>
    <property type="match status" value="1"/>
</dbReference>
<feature type="active site" description="Charge relay system" evidence="8 9">
    <location>
        <position position="179"/>
    </location>
</feature>
<dbReference type="Pfam" id="PF00082">
    <property type="entry name" value="Peptidase_S8"/>
    <property type="match status" value="1"/>
</dbReference>
<organism evidence="13 14">
    <name type="scientific">Virgibacillus chiguensis</name>
    <dbReference type="NCBI Taxonomy" id="411959"/>
    <lineage>
        <taxon>Bacteria</taxon>
        <taxon>Bacillati</taxon>
        <taxon>Bacillota</taxon>
        <taxon>Bacilli</taxon>
        <taxon>Bacillales</taxon>
        <taxon>Bacillaceae</taxon>
        <taxon>Virgibacillus</taxon>
    </lineage>
</organism>
<sequence length="733" mass="80308">MRVRIMIISMIVVIMTLISIGVTSSGEQLKEKQKMNEKSIIIEVKGNPKDHQLFLENHYPSIQVVAVYTELFNGLALKGDKRQLERMGSLEFVKNVHPVHKYETTTSQFNQPNDKNAIYPFDLNNTTYTGKGVKVGVIDTGIDYNHPDLQTNYKSGYDVVDLDNDPMETKPQQGEPTLHGTHVAGIIAANGNLKGVAPDAELYGYRALGPGGSGTSVQVIAAMEQAIKDDVDIINLSLGNQVNGPDYPTSVAVNKAAELGVAVVIANGNAGPGGWTVGSPATANHALSVGAASHPQQVPYLYARWENKRISIQEMAGAPSWLLDTFYPIMRANKGANVKGKIALFQRDETPFVEKVEQAQAAGAKAVIIANNEEGTLQGDVSTAKDAVQIPVASISKQDGAWLEEYLQSDHLHLDTKYENKASSIAPFSSRGPVTVNWNIKPDVVAPGTNIVSTVPGGYQALQGTSMAAPHVSGVIALIKEARPEWTNQQIYGAIKTTALRMEVNQKPLHPTIQGMGLIQPKEAIETRTIIDDPQITFGKVQGNSEVKNEQITIENRTNEEQTYYFDMPYKQRGISWNLPQAVTIPPNETKQLSIGARITSQQLEEGVHQGWLTLKQSNTVHHIPYLFVNQNADNPKAMGFEFALEPLSNDTFSYHYYMTEPATKVQVNLYDPDTLVFDRQLIEDTDVAVGMNEGELNARKVGKAGFYYAVVTAELNTGENASYETMIYVPPK</sequence>
<keyword evidence="2" id="KW-0134">Cell wall</keyword>
<keyword evidence="14" id="KW-1185">Reference proteome</keyword>
<dbReference type="InterPro" id="IPR023828">
    <property type="entry name" value="Peptidase_S8_Ser-AS"/>
</dbReference>
<dbReference type="PRINTS" id="PR00723">
    <property type="entry name" value="SUBTILISIN"/>
</dbReference>
<dbReference type="InterPro" id="IPR023827">
    <property type="entry name" value="Peptidase_S8_Asp-AS"/>
</dbReference>
<evidence type="ECO:0000259" key="11">
    <source>
        <dbReference type="Pfam" id="PF00082"/>
    </source>
</evidence>
<keyword evidence="7 9" id="KW-0720">Serine protease</keyword>
<dbReference type="InterPro" id="IPR022398">
    <property type="entry name" value="Peptidase_S8_His-AS"/>
</dbReference>
<dbReference type="Proteomes" id="UP000184079">
    <property type="component" value="Unassembled WGS sequence"/>
</dbReference>
<protein>
    <submittedName>
        <fullName evidence="13">Minor extracellular serine protease Vpr</fullName>
    </submittedName>
</protein>
<dbReference type="PANTHER" id="PTHR43806">
    <property type="entry name" value="PEPTIDASE S8"/>
    <property type="match status" value="1"/>
</dbReference>
<dbReference type="InterPro" id="IPR034213">
    <property type="entry name" value="S8_Vpr-like"/>
</dbReference>
<keyword evidence="3" id="KW-0964">Secreted</keyword>
<dbReference type="InterPro" id="IPR050131">
    <property type="entry name" value="Peptidase_S8_subtilisin-like"/>
</dbReference>
<evidence type="ECO:0000256" key="6">
    <source>
        <dbReference type="ARBA" id="ARBA00022801"/>
    </source>
</evidence>
<keyword evidence="5" id="KW-0732">Signal</keyword>
<dbReference type="InterPro" id="IPR015500">
    <property type="entry name" value="Peptidase_S8_subtilisin-rel"/>
</dbReference>
<dbReference type="PROSITE" id="PS51892">
    <property type="entry name" value="SUBTILASE"/>
    <property type="match status" value="1"/>
</dbReference>
<dbReference type="SUPFAM" id="SSF52743">
    <property type="entry name" value="Subtilisin-like"/>
    <property type="match status" value="1"/>
</dbReference>
<feature type="active site" description="Charge relay system" evidence="8 9">
    <location>
        <position position="139"/>
    </location>
</feature>
<dbReference type="Gene3D" id="3.50.30.30">
    <property type="match status" value="1"/>
</dbReference>
<evidence type="ECO:0000256" key="3">
    <source>
        <dbReference type="ARBA" id="ARBA00022525"/>
    </source>
</evidence>
<dbReference type="AlphaFoldDB" id="A0A1M5U9D4"/>
<evidence type="ECO:0000256" key="8">
    <source>
        <dbReference type="PIRSR" id="PIRSR615500-1"/>
    </source>
</evidence>
<evidence type="ECO:0000259" key="12">
    <source>
        <dbReference type="Pfam" id="PF02225"/>
    </source>
</evidence>
<gene>
    <name evidence="13" type="ORF">SAMN05421807_10983</name>
</gene>
<dbReference type="PROSITE" id="PS00136">
    <property type="entry name" value="SUBTILASE_ASP"/>
    <property type="match status" value="1"/>
</dbReference>
<dbReference type="EMBL" id="FQXD01000009">
    <property type="protein sequence ID" value="SHH59604.1"/>
    <property type="molecule type" value="Genomic_DNA"/>
</dbReference>
<evidence type="ECO:0000256" key="1">
    <source>
        <dbReference type="ARBA" id="ARBA00011073"/>
    </source>
</evidence>
<dbReference type="Pfam" id="PF02225">
    <property type="entry name" value="PA"/>
    <property type="match status" value="1"/>
</dbReference>
<evidence type="ECO:0000256" key="10">
    <source>
        <dbReference type="RuleBase" id="RU003355"/>
    </source>
</evidence>
<feature type="domain" description="Peptidase S8/S53" evidence="11">
    <location>
        <begin position="130"/>
        <end position="517"/>
    </location>
</feature>
<dbReference type="CDD" id="cd07474">
    <property type="entry name" value="Peptidases_S8_subtilisin_Vpr-like"/>
    <property type="match status" value="1"/>
</dbReference>